<evidence type="ECO:0000259" key="1">
    <source>
        <dbReference type="Pfam" id="PF07883"/>
    </source>
</evidence>
<dbReference type="KEGG" id="frx:F7310_07750"/>
<evidence type="ECO:0000313" key="2">
    <source>
        <dbReference type="EMBL" id="API87798.1"/>
    </source>
</evidence>
<proteinExistence type="predicted"/>
<accession>A0A1L4BVD4</accession>
<dbReference type="SUPFAM" id="SSF51182">
    <property type="entry name" value="RmlC-like cupins"/>
    <property type="match status" value="1"/>
</dbReference>
<dbReference type="Proteomes" id="UP000184222">
    <property type="component" value="Chromosome"/>
</dbReference>
<dbReference type="Pfam" id="PF07883">
    <property type="entry name" value="Cupin_2"/>
    <property type="match status" value="1"/>
</dbReference>
<dbReference type="OrthoDB" id="9798585at2"/>
<keyword evidence="3" id="KW-1185">Reference proteome</keyword>
<dbReference type="InterPro" id="IPR011051">
    <property type="entry name" value="RmlC_Cupin_sf"/>
</dbReference>
<organism evidence="2 3">
    <name type="scientific">Francisella uliginis</name>
    <dbReference type="NCBI Taxonomy" id="573570"/>
    <lineage>
        <taxon>Bacteria</taxon>
        <taxon>Pseudomonadati</taxon>
        <taxon>Pseudomonadota</taxon>
        <taxon>Gammaproteobacteria</taxon>
        <taxon>Thiotrichales</taxon>
        <taxon>Francisellaceae</taxon>
        <taxon>Francisella</taxon>
    </lineage>
</organism>
<dbReference type="CDD" id="cd06981">
    <property type="entry name" value="cupin_reut_a1446"/>
    <property type="match status" value="1"/>
</dbReference>
<dbReference type="InterPro" id="IPR014710">
    <property type="entry name" value="RmlC-like_jellyroll"/>
</dbReference>
<dbReference type="STRING" id="573570.F7310_07750"/>
<protein>
    <submittedName>
        <fullName evidence="2">Cupin</fullName>
    </submittedName>
</protein>
<dbReference type="InterPro" id="IPR013096">
    <property type="entry name" value="Cupin_2"/>
</dbReference>
<name>A0A1L4BVD4_9GAMM</name>
<dbReference type="EMBL" id="CP016796">
    <property type="protein sequence ID" value="API87798.1"/>
    <property type="molecule type" value="Genomic_DNA"/>
</dbReference>
<sequence length="109" mass="12660">MNNRDVGSNIYNISPKFCENEIFIDLLKQDNIHIEKIISYGQITDIESPYIQDHDEWVLILKGNAKLKLEAKEHNLDEGEYLLIPKGTKHWVTYTANPTIWLAIHLKGK</sequence>
<gene>
    <name evidence="2" type="ORF">F7310_07750</name>
</gene>
<evidence type="ECO:0000313" key="3">
    <source>
        <dbReference type="Proteomes" id="UP000184222"/>
    </source>
</evidence>
<dbReference type="Gene3D" id="2.60.120.10">
    <property type="entry name" value="Jelly Rolls"/>
    <property type="match status" value="1"/>
</dbReference>
<reference evidence="2 3" key="1">
    <citation type="journal article" date="2016" name="Appl. Environ. Microbiol.">
        <title>Whole genome relationships among Francisella bacteria of diverse origin define new species and provide specific regions for detection.</title>
        <authorList>
            <person name="Challacombe J.F."/>
            <person name="Petersen J.M."/>
            <person name="Gallegos-Graves V."/>
            <person name="Hodge D."/>
            <person name="Pillai S."/>
            <person name="Kuske C.R."/>
        </authorList>
    </citation>
    <scope>NUCLEOTIDE SEQUENCE [LARGE SCALE GENOMIC DNA]</scope>
    <source>
        <strain evidence="3">TX07-7310</strain>
    </source>
</reference>
<feature type="domain" description="Cupin type-2" evidence="1">
    <location>
        <begin position="52"/>
        <end position="104"/>
    </location>
</feature>
<dbReference type="AlphaFoldDB" id="A0A1L4BVD4"/>